<keyword evidence="2" id="KW-1185">Reference proteome</keyword>
<protein>
    <submittedName>
        <fullName evidence="1">Uncharacterized protein</fullName>
    </submittedName>
</protein>
<comment type="caution">
    <text evidence="1">The sequence shown here is derived from an EMBL/GenBank/DDBJ whole genome shotgun (WGS) entry which is preliminary data.</text>
</comment>
<dbReference type="OrthoDB" id="3404690at2"/>
<organism evidence="1 2">
    <name type="scientific">Actinoplanes teichomyceticus</name>
    <dbReference type="NCBI Taxonomy" id="1867"/>
    <lineage>
        <taxon>Bacteria</taxon>
        <taxon>Bacillati</taxon>
        <taxon>Actinomycetota</taxon>
        <taxon>Actinomycetes</taxon>
        <taxon>Micromonosporales</taxon>
        <taxon>Micromonosporaceae</taxon>
        <taxon>Actinoplanes</taxon>
    </lineage>
</organism>
<dbReference type="AlphaFoldDB" id="A0A561VIK8"/>
<reference evidence="1 2" key="1">
    <citation type="submission" date="2019-06" db="EMBL/GenBank/DDBJ databases">
        <title>Sequencing the genomes of 1000 actinobacteria strains.</title>
        <authorList>
            <person name="Klenk H.-P."/>
        </authorList>
    </citation>
    <scope>NUCLEOTIDE SEQUENCE [LARGE SCALE GENOMIC DNA]</scope>
    <source>
        <strain evidence="1 2">DSM 43866</strain>
    </source>
</reference>
<proteinExistence type="predicted"/>
<dbReference type="EMBL" id="VIWY01000006">
    <property type="protein sequence ID" value="TWG11445.1"/>
    <property type="molecule type" value="Genomic_DNA"/>
</dbReference>
<sequence length="379" mass="41946">MSTDRSLPPHVQKAFWARALVFQVLDLHHVQLEAAGYGLFWNAVRERLLTSTAAQIEFCPAGSLSSYLSHLGTEIRAGIPFPDRDAERTCAPLLDEIDRVLRDAGQLREDLLMSAFAATMQAAVELYHRHGEGVPDDVVKRVSVTFGHQGMPVQSELPIQLTATTYLEDQPEGPSARVDVVINPGLLDELTVFSLPYVLLHECVCHVLQGPWQSGRSQPDPGDRFAEGWMDVAAYLAHQTLDYPWLGDASGLDLLAPRRAAARLEAAEKVHRARHQRTPHGRSWAQRAMGAQAAQSTVALLAKLPETRTDPAAAFTRLSTRLNSSTFSNRQRELFVARVHKATMGRVDAGLVTQIRQYLSTDDLHQLVHGILAIHLTNE</sequence>
<dbReference type="RefSeq" id="WP_145831077.1">
    <property type="nucleotide sequence ID" value="NZ_BOMX01000134.1"/>
</dbReference>
<dbReference type="Proteomes" id="UP000320239">
    <property type="component" value="Unassembled WGS sequence"/>
</dbReference>
<name>A0A561VIK8_ACTTI</name>
<gene>
    <name evidence="1" type="ORF">FHX34_106175</name>
</gene>
<evidence type="ECO:0000313" key="1">
    <source>
        <dbReference type="EMBL" id="TWG11445.1"/>
    </source>
</evidence>
<accession>A0A561VIK8</accession>
<evidence type="ECO:0000313" key="2">
    <source>
        <dbReference type="Proteomes" id="UP000320239"/>
    </source>
</evidence>